<evidence type="ECO:0000256" key="3">
    <source>
        <dbReference type="ARBA" id="ARBA00022692"/>
    </source>
</evidence>
<evidence type="ECO:0000313" key="11">
    <source>
        <dbReference type="Proteomes" id="UP000632289"/>
    </source>
</evidence>
<feature type="transmembrane region" description="Helical" evidence="8">
    <location>
        <begin position="130"/>
        <end position="153"/>
    </location>
</feature>
<proteinExistence type="predicted"/>
<evidence type="ECO:0000256" key="4">
    <source>
        <dbReference type="ARBA" id="ARBA00022741"/>
    </source>
</evidence>
<feature type="domain" description="Pycsar effector protein" evidence="9">
    <location>
        <begin position="24"/>
        <end position="152"/>
    </location>
</feature>
<evidence type="ECO:0000256" key="8">
    <source>
        <dbReference type="SAM" id="Phobius"/>
    </source>
</evidence>
<dbReference type="InterPro" id="IPR043760">
    <property type="entry name" value="PycTM_dom"/>
</dbReference>
<evidence type="ECO:0000259" key="9">
    <source>
        <dbReference type="Pfam" id="PF18967"/>
    </source>
</evidence>
<evidence type="ECO:0000256" key="1">
    <source>
        <dbReference type="ARBA" id="ARBA00004236"/>
    </source>
</evidence>
<keyword evidence="11" id="KW-1185">Reference proteome</keyword>
<dbReference type="EMBL" id="JACXYU010000004">
    <property type="protein sequence ID" value="MBD3931974.1"/>
    <property type="molecule type" value="Genomic_DNA"/>
</dbReference>
<gene>
    <name evidence="10" type="ORF">IF129_10440</name>
</gene>
<evidence type="ECO:0000313" key="10">
    <source>
        <dbReference type="EMBL" id="MBD3931974.1"/>
    </source>
</evidence>
<keyword evidence="3 8" id="KW-0812">Transmembrane</keyword>
<comment type="caution">
    <text evidence="10">The sequence shown here is derived from an EMBL/GenBank/DDBJ whole genome shotgun (WGS) entry which is preliminary data.</text>
</comment>
<feature type="transmembrane region" description="Helical" evidence="8">
    <location>
        <begin position="66"/>
        <end position="87"/>
    </location>
</feature>
<keyword evidence="6" id="KW-0051">Antiviral defense</keyword>
<dbReference type="AlphaFoldDB" id="A0A927EXR7"/>
<comment type="subcellular location">
    <subcellularLocation>
        <location evidence="1">Cell membrane</location>
    </subcellularLocation>
</comment>
<organism evidence="10 11">
    <name type="scientific">Streptomyces chumphonensis</name>
    <dbReference type="NCBI Taxonomy" id="1214925"/>
    <lineage>
        <taxon>Bacteria</taxon>
        <taxon>Bacillati</taxon>
        <taxon>Actinomycetota</taxon>
        <taxon>Actinomycetes</taxon>
        <taxon>Kitasatosporales</taxon>
        <taxon>Streptomycetaceae</taxon>
        <taxon>Streptomyces</taxon>
    </lineage>
</organism>
<keyword evidence="7 8" id="KW-0472">Membrane</keyword>
<protein>
    <submittedName>
        <fullName evidence="10">Integral membrane plasmid transfer protein</fullName>
    </submittedName>
</protein>
<keyword evidence="2" id="KW-1003">Cell membrane</keyword>
<keyword evidence="5 8" id="KW-1133">Transmembrane helix</keyword>
<reference evidence="10" key="1">
    <citation type="submission" date="2020-09" db="EMBL/GenBank/DDBJ databases">
        <title>Secondary metabolite and genome analysis of marine Streptomyces chumphonensis KK1-2T.</title>
        <authorList>
            <person name="Phongsopitanun W."/>
            <person name="Kanchanasin P."/>
            <person name="Pittayakhajonwut P."/>
            <person name="Suwanborirux K."/>
            <person name="Tanasupawat S."/>
        </authorList>
    </citation>
    <scope>NUCLEOTIDE SEQUENCE</scope>
    <source>
        <strain evidence="10">KK1-2</strain>
    </source>
</reference>
<dbReference type="Pfam" id="PF18967">
    <property type="entry name" value="PycTM"/>
    <property type="match status" value="1"/>
</dbReference>
<feature type="transmembrane region" description="Helical" evidence="8">
    <location>
        <begin position="41"/>
        <end position="60"/>
    </location>
</feature>
<evidence type="ECO:0000256" key="6">
    <source>
        <dbReference type="ARBA" id="ARBA00023118"/>
    </source>
</evidence>
<keyword evidence="4" id="KW-0547">Nucleotide-binding</keyword>
<evidence type="ECO:0000256" key="5">
    <source>
        <dbReference type="ARBA" id="ARBA00022989"/>
    </source>
</evidence>
<evidence type="ECO:0000256" key="2">
    <source>
        <dbReference type="ARBA" id="ARBA00022475"/>
    </source>
</evidence>
<dbReference type="RefSeq" id="WP_191209282.1">
    <property type="nucleotide sequence ID" value="NZ_BAABKL010000036.1"/>
</dbReference>
<sequence length="154" mass="15759">MATEPTPTPASTPSTPAPDAAAHLRALDDVQQLFARADTKASLLLALDGALLAVVAGAAQEVPGDVAVRVAGGCAVAVLAVAAVLLLRAVRPRNTAQLTTEHLLATAHDPVRQLARLDRLTRTARRKYALIGRAVDCILVGGALLALAAVLAVL</sequence>
<evidence type="ECO:0000256" key="7">
    <source>
        <dbReference type="ARBA" id="ARBA00023136"/>
    </source>
</evidence>
<name>A0A927EXR7_9ACTN</name>
<accession>A0A927EXR7</accession>
<dbReference type="Proteomes" id="UP000632289">
    <property type="component" value="Unassembled WGS sequence"/>
</dbReference>